<protein>
    <recommendedName>
        <fullName evidence="1">SprT-like zinc ribbon domain-containing protein</fullName>
    </recommendedName>
</protein>
<gene>
    <name evidence="3" type="ORF">MM415A01924_0001</name>
    <name evidence="2" type="ORF">MM415B02032_0023</name>
</gene>
<evidence type="ECO:0000259" key="1">
    <source>
        <dbReference type="Pfam" id="PF17283"/>
    </source>
</evidence>
<accession>A0A6M3JXM9</accession>
<reference evidence="3" key="1">
    <citation type="submission" date="2020-03" db="EMBL/GenBank/DDBJ databases">
        <title>The deep terrestrial virosphere.</title>
        <authorList>
            <person name="Holmfeldt K."/>
            <person name="Nilsson E."/>
            <person name="Simone D."/>
            <person name="Lopez-Fernandez M."/>
            <person name="Wu X."/>
            <person name="de Brujin I."/>
            <person name="Lundin D."/>
            <person name="Andersson A."/>
            <person name="Bertilsson S."/>
            <person name="Dopson M."/>
        </authorList>
    </citation>
    <scope>NUCLEOTIDE SEQUENCE</scope>
    <source>
        <strain evidence="3">MM415A01924</strain>
        <strain evidence="2">MM415B02032</strain>
    </source>
</reference>
<dbReference type="InterPro" id="IPR035240">
    <property type="entry name" value="SprT_Zn_ribbon"/>
</dbReference>
<organism evidence="3">
    <name type="scientific">viral metagenome</name>
    <dbReference type="NCBI Taxonomy" id="1070528"/>
    <lineage>
        <taxon>unclassified sequences</taxon>
        <taxon>metagenomes</taxon>
        <taxon>organismal metagenomes</taxon>
    </lineage>
</organism>
<evidence type="ECO:0000313" key="3">
    <source>
        <dbReference type="EMBL" id="QJA74803.1"/>
    </source>
</evidence>
<dbReference type="SUPFAM" id="SSF57783">
    <property type="entry name" value="Zinc beta-ribbon"/>
    <property type="match status" value="1"/>
</dbReference>
<name>A0A6M3JXM9_9ZZZZ</name>
<dbReference type="EMBL" id="MT142122">
    <property type="protein sequence ID" value="QJA74803.1"/>
    <property type="molecule type" value="Genomic_DNA"/>
</dbReference>
<evidence type="ECO:0000313" key="2">
    <source>
        <dbReference type="EMBL" id="QJA55590.1"/>
    </source>
</evidence>
<feature type="domain" description="SprT-like zinc ribbon" evidence="1">
    <location>
        <begin position="19"/>
        <end position="48"/>
    </location>
</feature>
<dbReference type="AlphaFoldDB" id="A0A6M3JXM9"/>
<proteinExistence type="predicted"/>
<dbReference type="EMBL" id="MT141167">
    <property type="protein sequence ID" value="QJA55590.1"/>
    <property type="molecule type" value="Genomic_DNA"/>
</dbReference>
<dbReference type="Pfam" id="PF17283">
    <property type="entry name" value="Zn_ribbon_SprT"/>
    <property type="match status" value="1"/>
</dbReference>
<sequence length="58" mass="6960">MPKKLERPSFEKPGNFNPWTCPRCGSQNTQLRLKSNTYVCKRCRHEFPFFDMGETYKE</sequence>